<dbReference type="InterPro" id="IPR029058">
    <property type="entry name" value="AB_hydrolase_fold"/>
</dbReference>
<evidence type="ECO:0000259" key="1">
    <source>
        <dbReference type="Pfam" id="PF12697"/>
    </source>
</evidence>
<evidence type="ECO:0000313" key="2">
    <source>
        <dbReference type="EMBL" id="WNC14536.1"/>
    </source>
</evidence>
<dbReference type="PANTHER" id="PTHR43433:SF1">
    <property type="entry name" value="BLL5160 PROTEIN"/>
    <property type="match status" value="1"/>
</dbReference>
<dbReference type="InterPro" id="IPR050471">
    <property type="entry name" value="AB_hydrolase"/>
</dbReference>
<dbReference type="Gene3D" id="3.40.50.1820">
    <property type="entry name" value="alpha/beta hydrolase"/>
    <property type="match status" value="1"/>
</dbReference>
<gene>
    <name evidence="2" type="ORF">RGB73_28385</name>
</gene>
<reference evidence="2 3" key="1">
    <citation type="submission" date="2023-09" db="EMBL/GenBank/DDBJ databases">
        <title>Complete Genome and Methylome dissection of Bacillus brevis NEB573 original source of BbsI restriction endonuclease.</title>
        <authorList>
            <person name="Fomenkov A."/>
            <person name="Roberts R.D."/>
        </authorList>
    </citation>
    <scope>NUCLEOTIDE SEQUENCE [LARGE SCALE GENOMIC DNA]</scope>
    <source>
        <strain evidence="2 3">NEB573</strain>
    </source>
</reference>
<dbReference type="RefSeq" id="WP_310766765.1">
    <property type="nucleotide sequence ID" value="NZ_CP134050.1"/>
</dbReference>
<dbReference type="InterPro" id="IPR000073">
    <property type="entry name" value="AB_hydrolase_1"/>
</dbReference>
<dbReference type="Proteomes" id="UP001256827">
    <property type="component" value="Chromosome"/>
</dbReference>
<name>A0ABY9T376_BREBE</name>
<keyword evidence="3" id="KW-1185">Reference proteome</keyword>
<keyword evidence="2" id="KW-0378">Hydrolase</keyword>
<sequence>MSRERAMLWLPGWGMPDSFWDKVRERFSAFQHVSPDFSGVSRPDEFAEAVEKEVGLLGATPVIAIGWSMGGLLAQRLAARHQVAGLVLVSTTARFVRSREERTCGWTDAHLRRMQRSLAEDGGKVLGAFRESMLTDEERRRAAPMLSQRSSGEWTHAALMAGLSYLRKEDCRSSAPALSCPAAIVHGTEDEICPYAAGVELASLIPGASLFPVVGGGHVPLVFRPEIVIEAVERVVESCVETDRFKPV</sequence>
<proteinExistence type="predicted"/>
<organism evidence="2 3">
    <name type="scientific">Brevibacillus brevis</name>
    <name type="common">Bacillus brevis</name>
    <dbReference type="NCBI Taxonomy" id="1393"/>
    <lineage>
        <taxon>Bacteria</taxon>
        <taxon>Bacillati</taxon>
        <taxon>Bacillota</taxon>
        <taxon>Bacilli</taxon>
        <taxon>Bacillales</taxon>
        <taxon>Paenibacillaceae</taxon>
        <taxon>Brevibacillus</taxon>
    </lineage>
</organism>
<accession>A0ABY9T376</accession>
<dbReference type="Pfam" id="PF12697">
    <property type="entry name" value="Abhydrolase_6"/>
    <property type="match status" value="1"/>
</dbReference>
<dbReference type="PANTHER" id="PTHR43433">
    <property type="entry name" value="HYDROLASE, ALPHA/BETA FOLD FAMILY PROTEIN"/>
    <property type="match status" value="1"/>
</dbReference>
<dbReference type="GO" id="GO:0016787">
    <property type="term" value="F:hydrolase activity"/>
    <property type="evidence" value="ECO:0007669"/>
    <property type="project" value="UniProtKB-KW"/>
</dbReference>
<feature type="domain" description="AB hydrolase-1" evidence="1">
    <location>
        <begin position="8"/>
        <end position="230"/>
    </location>
</feature>
<protein>
    <submittedName>
        <fullName evidence="2">Alpha/beta fold hydrolase</fullName>
    </submittedName>
</protein>
<dbReference type="EMBL" id="CP134050">
    <property type="protein sequence ID" value="WNC14536.1"/>
    <property type="molecule type" value="Genomic_DNA"/>
</dbReference>
<dbReference type="SUPFAM" id="SSF53474">
    <property type="entry name" value="alpha/beta-Hydrolases"/>
    <property type="match status" value="1"/>
</dbReference>
<evidence type="ECO:0000313" key="3">
    <source>
        <dbReference type="Proteomes" id="UP001256827"/>
    </source>
</evidence>